<dbReference type="PIRSF" id="PIRSF001247">
    <property type="entry name" value="Protein-arginine_deiminase"/>
    <property type="match status" value="1"/>
</dbReference>
<dbReference type="eggNOG" id="ENOG502QVJA">
    <property type="taxonomic scope" value="Eukaryota"/>
</dbReference>
<feature type="active site" evidence="8">
    <location>
        <position position="619"/>
    </location>
</feature>
<comment type="catalytic activity">
    <reaction evidence="7">
        <text>L-arginyl-[protein] + H2O = L-citrullyl-[protein] + NH4(+)</text>
        <dbReference type="Rhea" id="RHEA:18089"/>
        <dbReference type="Rhea" id="RHEA-COMP:10532"/>
        <dbReference type="Rhea" id="RHEA-COMP:10588"/>
        <dbReference type="ChEBI" id="CHEBI:15377"/>
        <dbReference type="ChEBI" id="CHEBI:28938"/>
        <dbReference type="ChEBI" id="CHEBI:29965"/>
        <dbReference type="ChEBI" id="CHEBI:83397"/>
        <dbReference type="EC" id="3.5.3.15"/>
    </reaction>
</comment>
<dbReference type="FunFam" id="3.75.10.10:FF:000003">
    <property type="entry name" value="Protein-arginine deiminase type-2"/>
    <property type="match status" value="1"/>
</dbReference>
<dbReference type="Bgee" id="ENSOANG00000049352">
    <property type="expression patterns" value="Expressed in ovary"/>
</dbReference>
<reference evidence="12" key="2">
    <citation type="submission" date="2025-08" db="UniProtKB">
        <authorList>
            <consortium name="Ensembl"/>
        </authorList>
    </citation>
    <scope>IDENTIFICATION</scope>
    <source>
        <strain evidence="12">Glennie</strain>
    </source>
</reference>
<proteinExistence type="inferred from homology"/>
<evidence type="ECO:0000259" key="11">
    <source>
        <dbReference type="Pfam" id="PF08527"/>
    </source>
</evidence>
<dbReference type="InterPro" id="IPR013733">
    <property type="entry name" value="Prot_Arg_deaminase_cen_dom"/>
</dbReference>
<dbReference type="GO" id="GO:0005634">
    <property type="term" value="C:nucleus"/>
    <property type="evidence" value="ECO:0000318"/>
    <property type="project" value="GO_Central"/>
</dbReference>
<evidence type="ECO:0000259" key="9">
    <source>
        <dbReference type="Pfam" id="PF03068"/>
    </source>
</evidence>
<feature type="active site" evidence="8">
    <location>
        <position position="442"/>
    </location>
</feature>
<organism evidence="12 13">
    <name type="scientific">Ornithorhynchus anatinus</name>
    <name type="common">Duckbill platypus</name>
    <dbReference type="NCBI Taxonomy" id="9258"/>
    <lineage>
        <taxon>Eukaryota</taxon>
        <taxon>Metazoa</taxon>
        <taxon>Chordata</taxon>
        <taxon>Craniata</taxon>
        <taxon>Vertebrata</taxon>
        <taxon>Euteleostomi</taxon>
        <taxon>Mammalia</taxon>
        <taxon>Monotremata</taxon>
        <taxon>Ornithorhynchidae</taxon>
        <taxon>Ornithorhynchus</taxon>
    </lineage>
</organism>
<evidence type="ECO:0000256" key="2">
    <source>
        <dbReference type="ARBA" id="ARBA00008166"/>
    </source>
</evidence>
<dbReference type="GO" id="GO:0004668">
    <property type="term" value="F:protein-arginine deiminase activity"/>
    <property type="evidence" value="ECO:0000318"/>
    <property type="project" value="GO_Central"/>
</dbReference>
<dbReference type="PANTHER" id="PTHR10837:SF3">
    <property type="entry name" value="PROTEIN-ARGININE DEIMINASE TYPE-4"/>
    <property type="match status" value="1"/>
</dbReference>
<dbReference type="InterPro" id="IPR036556">
    <property type="entry name" value="PAD_central_sf"/>
</dbReference>
<sequence length="637" mass="71266">GSVTSGYLIIAPPSTPDTAFDITGTVGVVIDVINSFPIKKTPNDVSISFLNPKVEVVVTMNATSSTINDEKVVVITYYGPNAGPVLGKAVLYLTGIGLSRLFPSQFYFVGCLQSNWTWGPQGHGAVLLVNCDRDGPQTADMDKDDDKILNLQDISLMVLRTQGPEEFFAQHKLVLHIPTSTKDKVRVFQSKMNYQNGFGSKSHFVSHVLEQVNGWQDRTFYVEGLAFPDADFSGLVSISVTLLGRVHQEVPEVPIFEDTVVFRVAPWIMTPNTLAPQEVYVCRISVNESFVKSVAALAKKANCKLTVCPEEINDSDVWIQDEMEVGYIQAPHKMLPVVFDSPQNRGLRDFPFKYVLGPNFGYVTRNSGVDSVDSLNSFSNLEVSPPVNVWGKEYPLGRVIIGSSIYPRTGGQELGKPVWDLLCVQKVQAPIKLFSNWLLVGHVDEFLSFVPAQDGKGFRLLLASPDACFQFFREKQLEGYGAAEMFEEIEKKKSIDDILSDKMLETYNECVQNCISWNREILKRELGLVEQDIIDIPQLFKCSNYETSGRHEAEAFFPDMVNMVVLGKHLGIPKPFGPIINGHCCLEEKVRSLLEPLGLNCTFIDDFVIYYQRKGDVHCGTNVRRKPFSFKWWNLAP</sequence>
<dbReference type="Pfam" id="PF08526">
    <property type="entry name" value="PAD_N"/>
    <property type="match status" value="1"/>
</dbReference>
<dbReference type="SUPFAM" id="SSF110083">
    <property type="entry name" value="Peptidylarginine deiminase Pad4, middle domain"/>
    <property type="match status" value="1"/>
</dbReference>
<feature type="active site" evidence="8">
    <location>
        <position position="321"/>
    </location>
</feature>
<reference evidence="12 13" key="1">
    <citation type="journal article" date="2008" name="Nature">
        <title>Genome analysis of the platypus reveals unique signatures of evolution.</title>
        <authorList>
            <person name="Warren W.C."/>
            <person name="Hillier L.W."/>
            <person name="Marshall Graves J.A."/>
            <person name="Birney E."/>
            <person name="Ponting C.P."/>
            <person name="Grutzner F."/>
            <person name="Belov K."/>
            <person name="Miller W."/>
            <person name="Clarke L."/>
            <person name="Chinwalla A.T."/>
            <person name="Yang S.P."/>
            <person name="Heger A."/>
            <person name="Locke D.P."/>
            <person name="Miethke P."/>
            <person name="Waters P.D."/>
            <person name="Veyrunes F."/>
            <person name="Fulton L."/>
            <person name="Fulton B."/>
            <person name="Graves T."/>
            <person name="Wallis J."/>
            <person name="Puente X.S."/>
            <person name="Lopez-Otin C."/>
            <person name="Ordonez G.R."/>
            <person name="Eichler E.E."/>
            <person name="Chen L."/>
            <person name="Cheng Z."/>
            <person name="Deakin J.E."/>
            <person name="Alsop A."/>
            <person name="Thompson K."/>
            <person name="Kirby P."/>
            <person name="Papenfuss A.T."/>
            <person name="Wakefield M.J."/>
            <person name="Olender T."/>
            <person name="Lancet D."/>
            <person name="Huttley G.A."/>
            <person name="Smit A.F."/>
            <person name="Pask A."/>
            <person name="Temple-Smith P."/>
            <person name="Batzer M.A."/>
            <person name="Walker J.A."/>
            <person name="Konkel M.K."/>
            <person name="Harris R.S."/>
            <person name="Whittington C.M."/>
            <person name="Wong E.S."/>
            <person name="Gemmell N.J."/>
            <person name="Buschiazzo E."/>
            <person name="Vargas Jentzsch I.M."/>
            <person name="Merkel A."/>
            <person name="Schmitz J."/>
            <person name="Zemann A."/>
            <person name="Churakov G."/>
            <person name="Kriegs J.O."/>
            <person name="Brosius J."/>
            <person name="Murchison E.P."/>
            <person name="Sachidanandam R."/>
            <person name="Smith C."/>
            <person name="Hannon G.J."/>
            <person name="Tsend-Ayush E."/>
            <person name="McMillan D."/>
            <person name="Attenborough R."/>
            <person name="Rens W."/>
            <person name="Ferguson-Smith M."/>
            <person name="Lefevre C.M."/>
            <person name="Sharp J.A."/>
            <person name="Nicholas K.R."/>
            <person name="Ray D.A."/>
            <person name="Kube M."/>
            <person name="Reinhardt R."/>
            <person name="Pringle T.H."/>
            <person name="Taylor J."/>
            <person name="Jones R.C."/>
            <person name="Nixon B."/>
            <person name="Dacheux J.L."/>
            <person name="Niwa H."/>
            <person name="Sekita Y."/>
            <person name="Huang X."/>
            <person name="Stark A."/>
            <person name="Kheradpour P."/>
            <person name="Kellis M."/>
            <person name="Flicek P."/>
            <person name="Chen Y."/>
            <person name="Webber C."/>
            <person name="Hardison R."/>
            <person name="Nelson J."/>
            <person name="Hallsworth-Pepin K."/>
            <person name="Delehaunty K."/>
            <person name="Markovic C."/>
            <person name="Minx P."/>
            <person name="Feng Y."/>
            <person name="Kremitzki C."/>
            <person name="Mitreva M."/>
            <person name="Glasscock J."/>
            <person name="Wylie T."/>
            <person name="Wohldmann P."/>
            <person name="Thiru P."/>
            <person name="Nhan M.N."/>
            <person name="Pohl C.S."/>
            <person name="Smith S.M."/>
            <person name="Hou S."/>
            <person name="Nefedov M."/>
            <person name="de Jong P.J."/>
            <person name="Renfree M.B."/>
            <person name="Mardis E.R."/>
            <person name="Wilson R.K."/>
        </authorList>
    </citation>
    <scope>NUCLEOTIDE SEQUENCE [LARGE SCALE GENOMIC DNA]</scope>
    <source>
        <strain evidence="12 13">Glennie</strain>
    </source>
</reference>
<comment type="subcellular location">
    <subcellularLocation>
        <location evidence="1">Cytoplasm</location>
    </subcellularLocation>
</comment>
<dbReference type="InterPro" id="IPR004303">
    <property type="entry name" value="PAD"/>
</dbReference>
<evidence type="ECO:0000256" key="3">
    <source>
        <dbReference type="ARBA" id="ARBA00012200"/>
    </source>
</evidence>
<keyword evidence="13" id="KW-1185">Reference proteome</keyword>
<dbReference type="PANTHER" id="PTHR10837">
    <property type="entry name" value="PEPTIDYLARGININE DEIMINASE"/>
    <property type="match status" value="1"/>
</dbReference>
<evidence type="ECO:0000256" key="8">
    <source>
        <dbReference type="PIRSR" id="PIRSR001247-1"/>
    </source>
</evidence>
<accession>F7G020</accession>
<dbReference type="FunFam" id="2.60.40.1700:FF:000001">
    <property type="entry name" value="Protein-arginine deiminase type-2"/>
    <property type="match status" value="1"/>
</dbReference>
<dbReference type="InterPro" id="IPR013530">
    <property type="entry name" value="PAD_C"/>
</dbReference>
<feature type="domain" description="Protein-arginine deiminase C-terminal" evidence="9">
    <location>
        <begin position="255"/>
        <end position="634"/>
    </location>
</feature>
<dbReference type="InParanoid" id="F7G020"/>
<feature type="domain" description="Protein-arginine deiminase (PAD) central" evidence="11">
    <location>
        <begin position="113"/>
        <end position="243"/>
    </location>
</feature>
<evidence type="ECO:0000256" key="5">
    <source>
        <dbReference type="ARBA" id="ARBA00022801"/>
    </source>
</evidence>
<keyword evidence="5" id="KW-0378">Hydrolase</keyword>
<dbReference type="Ensembl" id="ENSOANT00000007708.2">
    <property type="protein sequence ID" value="ENSOANP00000007706.2"/>
    <property type="gene ID" value="ENSOANG00000049352.1"/>
</dbReference>
<dbReference type="InterPro" id="IPR008972">
    <property type="entry name" value="Cupredoxin"/>
</dbReference>
<dbReference type="HOGENOM" id="CLU_856720_0_0_1"/>
<dbReference type="Pfam" id="PF08527">
    <property type="entry name" value="PAD_M"/>
    <property type="match status" value="1"/>
</dbReference>
<dbReference type="Gene3D" id="2.60.40.1860">
    <property type="entry name" value="Protein-arginine deiminase, N-terminal domain"/>
    <property type="match status" value="1"/>
</dbReference>
<dbReference type="SUPFAM" id="SSF49503">
    <property type="entry name" value="Cupredoxins"/>
    <property type="match status" value="1"/>
</dbReference>
<evidence type="ECO:0000256" key="4">
    <source>
        <dbReference type="ARBA" id="ARBA00022490"/>
    </source>
</evidence>
<evidence type="ECO:0000313" key="12">
    <source>
        <dbReference type="Ensembl" id="ENSOANP00000007706.2"/>
    </source>
</evidence>
<dbReference type="GO" id="GO:0005509">
    <property type="term" value="F:calcium ion binding"/>
    <property type="evidence" value="ECO:0007669"/>
    <property type="project" value="InterPro"/>
</dbReference>
<dbReference type="STRING" id="9258.ENSOANP00000007706"/>
<protein>
    <recommendedName>
        <fullName evidence="3">protein-arginine deiminase</fullName>
        <ecNumber evidence="3">3.5.3.15</ecNumber>
    </recommendedName>
</protein>
<dbReference type="AlphaFoldDB" id="F7G020"/>
<dbReference type="Gene3D" id="2.60.40.1700">
    <property type="entry name" value="Protein-arginine deiminase, central domain"/>
    <property type="match status" value="1"/>
</dbReference>
<dbReference type="InterPro" id="IPR018247">
    <property type="entry name" value="EF_Hand_1_Ca_BS"/>
</dbReference>
<keyword evidence="6" id="KW-0106">Calcium</keyword>
<dbReference type="Proteomes" id="UP000002279">
    <property type="component" value="Chromosome 5"/>
</dbReference>
<dbReference type="InterPro" id="IPR013732">
    <property type="entry name" value="PAD_N"/>
</dbReference>
<dbReference type="InterPro" id="IPR038685">
    <property type="entry name" value="PAD_N_sf"/>
</dbReference>
<dbReference type="GO" id="GO:0005737">
    <property type="term" value="C:cytoplasm"/>
    <property type="evidence" value="ECO:0000318"/>
    <property type="project" value="GO_Central"/>
</dbReference>
<dbReference type="EC" id="3.5.3.15" evidence="3"/>
<keyword evidence="4" id="KW-0963">Cytoplasm</keyword>
<dbReference type="SUPFAM" id="SSF55909">
    <property type="entry name" value="Pentein"/>
    <property type="match status" value="1"/>
</dbReference>
<gene>
    <name evidence="12" type="primary">LOC100082008</name>
</gene>
<comment type="similarity">
    <text evidence="2">Belongs to the protein arginine deiminase family.</text>
</comment>
<reference evidence="12" key="3">
    <citation type="submission" date="2025-09" db="UniProtKB">
        <authorList>
            <consortium name="Ensembl"/>
        </authorList>
    </citation>
    <scope>IDENTIFICATION</scope>
    <source>
        <strain evidence="12">Glennie</strain>
    </source>
</reference>
<dbReference type="Gene3D" id="3.75.10.10">
    <property type="entry name" value="L-arginine/glycine Amidinotransferase, Chain A"/>
    <property type="match status" value="1"/>
</dbReference>
<evidence type="ECO:0000256" key="6">
    <source>
        <dbReference type="ARBA" id="ARBA00022837"/>
    </source>
</evidence>
<feature type="active site" evidence="8">
    <location>
        <position position="444"/>
    </location>
</feature>
<dbReference type="Pfam" id="PF03068">
    <property type="entry name" value="PAD"/>
    <property type="match status" value="1"/>
</dbReference>
<feature type="domain" description="Protein-arginine deiminase (PAD) N-terminal" evidence="10">
    <location>
        <begin position="18"/>
        <end position="94"/>
    </location>
</feature>
<dbReference type="OMA" id="KSKACCH"/>
<name>F7G020_ORNAN</name>
<dbReference type="GeneTree" id="ENSGT00940000153217"/>
<evidence type="ECO:0000313" key="13">
    <source>
        <dbReference type="Proteomes" id="UP000002279"/>
    </source>
</evidence>
<dbReference type="PROSITE" id="PS00018">
    <property type="entry name" value="EF_HAND_1"/>
    <property type="match status" value="1"/>
</dbReference>
<evidence type="ECO:0000259" key="10">
    <source>
        <dbReference type="Pfam" id="PF08526"/>
    </source>
</evidence>
<evidence type="ECO:0000256" key="1">
    <source>
        <dbReference type="ARBA" id="ARBA00004496"/>
    </source>
</evidence>
<evidence type="ECO:0000256" key="7">
    <source>
        <dbReference type="ARBA" id="ARBA00048487"/>
    </source>
</evidence>